<proteinExistence type="predicted"/>
<feature type="region of interest" description="Disordered" evidence="1">
    <location>
        <begin position="108"/>
        <end position="133"/>
    </location>
</feature>
<organism evidence="2 3">
    <name type="scientific">Gossypium darwinii</name>
    <name type="common">Darwin's cotton</name>
    <name type="synonym">Gossypium barbadense var. darwinii</name>
    <dbReference type="NCBI Taxonomy" id="34276"/>
    <lineage>
        <taxon>Eukaryota</taxon>
        <taxon>Viridiplantae</taxon>
        <taxon>Streptophyta</taxon>
        <taxon>Embryophyta</taxon>
        <taxon>Tracheophyta</taxon>
        <taxon>Spermatophyta</taxon>
        <taxon>Magnoliopsida</taxon>
        <taxon>eudicotyledons</taxon>
        <taxon>Gunneridae</taxon>
        <taxon>Pentapetalae</taxon>
        <taxon>rosids</taxon>
        <taxon>malvids</taxon>
        <taxon>Malvales</taxon>
        <taxon>Malvaceae</taxon>
        <taxon>Malvoideae</taxon>
        <taxon>Gossypium</taxon>
    </lineage>
</organism>
<protein>
    <submittedName>
        <fullName evidence="2">Uncharacterized protein</fullName>
    </submittedName>
</protein>
<accession>A0A5D2CM00</accession>
<dbReference type="Proteomes" id="UP000323506">
    <property type="component" value="Chromosome D05"/>
</dbReference>
<dbReference type="EMBL" id="CM017705">
    <property type="protein sequence ID" value="TYG69305.1"/>
    <property type="molecule type" value="Genomic_DNA"/>
</dbReference>
<feature type="compositionally biased region" description="Low complexity" evidence="1">
    <location>
        <begin position="7"/>
        <end position="33"/>
    </location>
</feature>
<gene>
    <name evidence="2" type="ORF">ES288_D05G221100v1</name>
</gene>
<reference evidence="2 3" key="1">
    <citation type="submission" date="2019-06" db="EMBL/GenBank/DDBJ databases">
        <title>WGS assembly of Gossypium darwinii.</title>
        <authorList>
            <person name="Chen Z.J."/>
            <person name="Sreedasyam A."/>
            <person name="Ando A."/>
            <person name="Song Q."/>
            <person name="De L."/>
            <person name="Hulse-Kemp A."/>
            <person name="Ding M."/>
            <person name="Ye W."/>
            <person name="Kirkbride R."/>
            <person name="Jenkins J."/>
            <person name="Plott C."/>
            <person name="Lovell J."/>
            <person name="Lin Y.-M."/>
            <person name="Vaughn R."/>
            <person name="Liu B."/>
            <person name="Li W."/>
            <person name="Simpson S."/>
            <person name="Scheffler B."/>
            <person name="Saski C."/>
            <person name="Grover C."/>
            <person name="Hu G."/>
            <person name="Conover J."/>
            <person name="Carlson J."/>
            <person name="Shu S."/>
            <person name="Boston L."/>
            <person name="Williams M."/>
            <person name="Peterson D."/>
            <person name="Mcgee K."/>
            <person name="Jones D."/>
            <person name="Wendel J."/>
            <person name="Stelly D."/>
            <person name="Grimwood J."/>
            <person name="Schmutz J."/>
        </authorList>
    </citation>
    <scope>NUCLEOTIDE SEQUENCE [LARGE SCALE GENOMIC DNA]</scope>
    <source>
        <strain evidence="2">1808015.09</strain>
    </source>
</reference>
<sequence>MDEPNWSPSTTVASSSSYREDSGAMAAASSSGVSEEEEDRDRDYPPQNHFQFHSPELGNRCIGGFLSYKDNSPAFNDNSPPVIRDDMWSCIIYLRLNKETTAVMFTGKRGRRKRKKKEMEMENKRKICGKKMR</sequence>
<evidence type="ECO:0000313" key="2">
    <source>
        <dbReference type="EMBL" id="TYG69305.1"/>
    </source>
</evidence>
<keyword evidence="3" id="KW-1185">Reference proteome</keyword>
<evidence type="ECO:0000256" key="1">
    <source>
        <dbReference type="SAM" id="MobiDB-lite"/>
    </source>
</evidence>
<evidence type="ECO:0000313" key="3">
    <source>
        <dbReference type="Proteomes" id="UP000323506"/>
    </source>
</evidence>
<dbReference type="AlphaFoldDB" id="A0A5D2CM00"/>
<name>A0A5D2CM00_GOSDA</name>
<feature type="region of interest" description="Disordered" evidence="1">
    <location>
        <begin position="1"/>
        <end position="55"/>
    </location>
</feature>
<dbReference type="SMR" id="A0A5D2CM00"/>